<accession>A0ABS3GYJ0</accession>
<protein>
    <submittedName>
        <fullName evidence="2">Uncharacterized protein</fullName>
    </submittedName>
</protein>
<dbReference type="RefSeq" id="WP_207112385.1">
    <property type="nucleotide sequence ID" value="NZ_JAFLWD010000017.1"/>
</dbReference>
<keyword evidence="1" id="KW-0732">Signal</keyword>
<feature type="chain" id="PRO_5045210933" evidence="1">
    <location>
        <begin position="24"/>
        <end position="283"/>
    </location>
</feature>
<dbReference type="InterPro" id="IPR032675">
    <property type="entry name" value="LRR_dom_sf"/>
</dbReference>
<name>A0ABS3GYJ0_9ENTE</name>
<evidence type="ECO:0000313" key="2">
    <source>
        <dbReference type="EMBL" id="MBO0440325.1"/>
    </source>
</evidence>
<keyword evidence="3" id="KW-1185">Reference proteome</keyword>
<gene>
    <name evidence="2" type="ORF">JZO69_08135</name>
</gene>
<feature type="signal peptide" evidence="1">
    <location>
        <begin position="1"/>
        <end position="23"/>
    </location>
</feature>
<evidence type="ECO:0000256" key="1">
    <source>
        <dbReference type="SAM" id="SignalP"/>
    </source>
</evidence>
<proteinExistence type="predicted"/>
<comment type="caution">
    <text evidence="2">The sequence shown here is derived from an EMBL/GenBank/DDBJ whole genome shotgun (WGS) entry which is preliminary data.</text>
</comment>
<dbReference type="SUPFAM" id="SSF52058">
    <property type="entry name" value="L domain-like"/>
    <property type="match status" value="1"/>
</dbReference>
<organism evidence="2 3">
    <name type="scientific">Candidatus Enterococcus ikei</name>
    <dbReference type="NCBI Taxonomy" id="2815326"/>
    <lineage>
        <taxon>Bacteria</taxon>
        <taxon>Bacillati</taxon>
        <taxon>Bacillota</taxon>
        <taxon>Bacilli</taxon>
        <taxon>Lactobacillales</taxon>
        <taxon>Enterococcaceae</taxon>
        <taxon>Enterococcus</taxon>
    </lineage>
</organism>
<dbReference type="EMBL" id="JAFLWD010000017">
    <property type="protein sequence ID" value="MBO0440325.1"/>
    <property type="molecule type" value="Genomic_DNA"/>
</dbReference>
<dbReference type="Proteomes" id="UP000664632">
    <property type="component" value="Unassembled WGS sequence"/>
</dbReference>
<evidence type="ECO:0000313" key="3">
    <source>
        <dbReference type="Proteomes" id="UP000664632"/>
    </source>
</evidence>
<sequence length="283" mass="32111">MRKRKKKKLLVALLIVGGFSVFYSTHGEARQTTEEKWDQYNSVQINPIFSTTSFDSDEGNIEPTEGNNLILKTDFLKIKHIHGEAETGVASFQGFSAFKNLEDIYVEGGGVSDFRPIRNLTNIKRFYMSGTNNNTLIDFEKLNKIEEFSYENSSDNGESIALTDISALSNKNNLKRIKISADGNLPKITLSKKNNHYELLKPIVLSDQFKQDVKYSQVYFEYPENSDDDSVETDDFTSDVSKDGLISWQNIPTSASHLTFTASADEDLNYYYGSINIPIRWVD</sequence>
<reference evidence="2 3" key="1">
    <citation type="submission" date="2021-03" db="EMBL/GenBank/DDBJ databases">
        <title>Enterococcal diversity collection.</title>
        <authorList>
            <person name="Gilmore M.S."/>
            <person name="Schwartzman J."/>
            <person name="Van Tyne D."/>
            <person name="Martin M."/>
            <person name="Earl A.M."/>
            <person name="Manson A.L."/>
            <person name="Straub T."/>
            <person name="Salamzade R."/>
            <person name="Saavedra J."/>
            <person name="Lebreton F."/>
            <person name="Prichula J."/>
            <person name="Schaufler K."/>
            <person name="Gaca A."/>
            <person name="Sgardioli B."/>
            <person name="Wagenaar J."/>
            <person name="Strong T."/>
        </authorList>
    </citation>
    <scope>NUCLEOTIDE SEQUENCE [LARGE SCALE GENOMIC DNA]</scope>
    <source>
        <strain evidence="2 3">DIV0869a</strain>
    </source>
</reference>
<dbReference type="Gene3D" id="3.80.10.10">
    <property type="entry name" value="Ribonuclease Inhibitor"/>
    <property type="match status" value="1"/>
</dbReference>